<dbReference type="PANTHER" id="PTHR10000:SF53">
    <property type="entry name" value="5-AMINO-6-(5-PHOSPHO-D-RIBITYLAMINO)URACIL PHOSPHATASE YBJI-RELATED"/>
    <property type="match status" value="1"/>
</dbReference>
<dbReference type="InterPro" id="IPR023214">
    <property type="entry name" value="HAD_sf"/>
</dbReference>
<protein>
    <submittedName>
        <fullName evidence="1">Putative hydrolase of the HAD superfamily</fullName>
    </submittedName>
</protein>
<dbReference type="EMBL" id="AZSI01000014">
    <property type="protein sequence ID" value="KEY63125.1"/>
    <property type="molecule type" value="Genomic_DNA"/>
</dbReference>
<dbReference type="SUPFAM" id="SSF56784">
    <property type="entry name" value="HAD-like"/>
    <property type="match status" value="1"/>
</dbReference>
<dbReference type="InterPro" id="IPR036412">
    <property type="entry name" value="HAD-like_sf"/>
</dbReference>
<evidence type="ECO:0000313" key="2">
    <source>
        <dbReference type="Proteomes" id="UP000028401"/>
    </source>
</evidence>
<dbReference type="AlphaFoldDB" id="A0A084ACU6"/>
<keyword evidence="1" id="KW-0378">Hydrolase</keyword>
<reference evidence="1 2" key="1">
    <citation type="submission" date="2014-06" db="EMBL/GenBank/DDBJ databases">
        <title>Draft genome sequence of the putrescine producing strain Lactococcus lactis subsp cremoris GE214.</title>
        <authorList>
            <person name="Ladero V."/>
            <person name="Linares D.M."/>
            <person name="del Rio B."/>
            <person name="Mayo B."/>
            <person name="Martin M.C."/>
            <person name="Fernandez M."/>
            <person name="Alvarez M.A."/>
        </authorList>
    </citation>
    <scope>NUCLEOTIDE SEQUENCE [LARGE SCALE GENOMIC DNA]</scope>
    <source>
        <strain evidence="1 2">GE214</strain>
    </source>
</reference>
<dbReference type="NCBIfam" id="TIGR01484">
    <property type="entry name" value="HAD-SF-IIB"/>
    <property type="match status" value="1"/>
</dbReference>
<proteinExistence type="predicted"/>
<name>A0A084ACU6_LACLC</name>
<dbReference type="Gene3D" id="3.30.1240.10">
    <property type="match status" value="1"/>
</dbReference>
<organism evidence="1 2">
    <name type="scientific">Lactococcus cremoris subsp. cremoris GE214</name>
    <dbReference type="NCBI Taxonomy" id="1415168"/>
    <lineage>
        <taxon>Bacteria</taxon>
        <taxon>Bacillati</taxon>
        <taxon>Bacillota</taxon>
        <taxon>Bacilli</taxon>
        <taxon>Lactobacillales</taxon>
        <taxon>Streptococcaceae</taxon>
        <taxon>Lactococcus</taxon>
        <taxon>Lactococcus cremoris subsp. cremoris</taxon>
    </lineage>
</organism>
<gene>
    <name evidence="1" type="ORF">U725_00804</name>
</gene>
<sequence>MIFVFDLDGTISFDGKSISLELLESLTELSLKNQLIFASARPIRDMLPLLSAFPKELLIGGNGSIARNKQQQIEIVQPISAHDFLLIKKIITDQDLDYLVDSDWNYALLNRDEERAQINDKIDQCHLAKNVSLSEIDRAIKCNLLNPQSEIILHELKKLNLEIVRHEEAKSIDLTAKGVNKYTTLRQYFPKEEYIAFGNDDNDIQLLRHAELSIAVGSNQALDFADIHLNEKEILRYLEKIK</sequence>
<dbReference type="GO" id="GO:0016791">
    <property type="term" value="F:phosphatase activity"/>
    <property type="evidence" value="ECO:0007669"/>
    <property type="project" value="UniProtKB-ARBA"/>
</dbReference>
<evidence type="ECO:0000313" key="1">
    <source>
        <dbReference type="EMBL" id="KEY63125.1"/>
    </source>
</evidence>
<dbReference type="PATRIC" id="fig|1415168.3.peg.859"/>
<dbReference type="RefSeq" id="WP_011676460.1">
    <property type="nucleotide sequence ID" value="NZ_AZSI01000014.1"/>
</dbReference>
<dbReference type="GO" id="GO:0000287">
    <property type="term" value="F:magnesium ion binding"/>
    <property type="evidence" value="ECO:0007669"/>
    <property type="project" value="TreeGrafter"/>
</dbReference>
<dbReference type="PANTHER" id="PTHR10000">
    <property type="entry name" value="PHOSPHOSERINE PHOSPHATASE"/>
    <property type="match status" value="1"/>
</dbReference>
<comment type="caution">
    <text evidence="1">The sequence shown here is derived from an EMBL/GenBank/DDBJ whole genome shotgun (WGS) entry which is preliminary data.</text>
</comment>
<accession>A0A084ACU6</accession>
<dbReference type="Proteomes" id="UP000028401">
    <property type="component" value="Unassembled WGS sequence"/>
</dbReference>
<dbReference type="GO" id="GO:0005829">
    <property type="term" value="C:cytosol"/>
    <property type="evidence" value="ECO:0007669"/>
    <property type="project" value="TreeGrafter"/>
</dbReference>
<dbReference type="Pfam" id="PF08282">
    <property type="entry name" value="Hydrolase_3"/>
    <property type="match status" value="1"/>
</dbReference>
<dbReference type="InterPro" id="IPR006379">
    <property type="entry name" value="HAD-SF_hydro_IIB"/>
</dbReference>
<dbReference type="Gene3D" id="3.40.50.1000">
    <property type="entry name" value="HAD superfamily/HAD-like"/>
    <property type="match status" value="1"/>
</dbReference>